<protein>
    <submittedName>
        <fullName evidence="3">Uncharacterized protein</fullName>
    </submittedName>
</protein>
<keyword evidence="1" id="KW-0472">Membrane</keyword>
<dbReference type="AlphaFoldDB" id="A0ABD3VIK0"/>
<keyword evidence="2" id="KW-0732">Signal</keyword>
<accession>A0ABD3VIK0</accession>
<organism evidence="3 4">
    <name type="scientific">Sinanodonta woodiana</name>
    <name type="common">Chinese pond mussel</name>
    <name type="synonym">Anodonta woodiana</name>
    <dbReference type="NCBI Taxonomy" id="1069815"/>
    <lineage>
        <taxon>Eukaryota</taxon>
        <taxon>Metazoa</taxon>
        <taxon>Spiralia</taxon>
        <taxon>Lophotrochozoa</taxon>
        <taxon>Mollusca</taxon>
        <taxon>Bivalvia</taxon>
        <taxon>Autobranchia</taxon>
        <taxon>Heteroconchia</taxon>
        <taxon>Palaeoheterodonta</taxon>
        <taxon>Unionida</taxon>
        <taxon>Unionoidea</taxon>
        <taxon>Unionidae</taxon>
        <taxon>Unioninae</taxon>
        <taxon>Sinanodonta</taxon>
    </lineage>
</organism>
<feature type="transmembrane region" description="Helical" evidence="1">
    <location>
        <begin position="59"/>
        <end position="82"/>
    </location>
</feature>
<dbReference type="Proteomes" id="UP001634394">
    <property type="component" value="Unassembled WGS sequence"/>
</dbReference>
<proteinExistence type="predicted"/>
<evidence type="ECO:0000313" key="3">
    <source>
        <dbReference type="EMBL" id="KAL3861411.1"/>
    </source>
</evidence>
<gene>
    <name evidence="3" type="ORF">ACJMK2_007446</name>
</gene>
<feature type="signal peptide" evidence="2">
    <location>
        <begin position="1"/>
        <end position="23"/>
    </location>
</feature>
<evidence type="ECO:0000256" key="1">
    <source>
        <dbReference type="SAM" id="Phobius"/>
    </source>
</evidence>
<keyword evidence="4" id="KW-1185">Reference proteome</keyword>
<comment type="caution">
    <text evidence="3">The sequence shown here is derived from an EMBL/GenBank/DDBJ whole genome shotgun (WGS) entry which is preliminary data.</text>
</comment>
<keyword evidence="1" id="KW-1133">Transmembrane helix</keyword>
<sequence>MKFFLPICTFAILFLINDLIVTAAVSSNATSNATMVLTTPTASLTTNGTVGNPTKNNGAISVTTGSGYLIVFLVMPLTLMMFEINICH</sequence>
<evidence type="ECO:0000313" key="4">
    <source>
        <dbReference type="Proteomes" id="UP001634394"/>
    </source>
</evidence>
<keyword evidence="1" id="KW-0812">Transmembrane</keyword>
<evidence type="ECO:0000256" key="2">
    <source>
        <dbReference type="SAM" id="SignalP"/>
    </source>
</evidence>
<reference evidence="3 4" key="1">
    <citation type="submission" date="2024-11" db="EMBL/GenBank/DDBJ databases">
        <title>Chromosome-level genome assembly of the freshwater bivalve Anodonta woodiana.</title>
        <authorList>
            <person name="Chen X."/>
        </authorList>
    </citation>
    <scope>NUCLEOTIDE SEQUENCE [LARGE SCALE GENOMIC DNA]</scope>
    <source>
        <strain evidence="3">MN2024</strain>
        <tissue evidence="3">Gills</tissue>
    </source>
</reference>
<dbReference type="EMBL" id="JBJQND010000011">
    <property type="protein sequence ID" value="KAL3861411.1"/>
    <property type="molecule type" value="Genomic_DNA"/>
</dbReference>
<feature type="chain" id="PRO_5044845891" evidence="2">
    <location>
        <begin position="24"/>
        <end position="88"/>
    </location>
</feature>
<name>A0ABD3VIK0_SINWO</name>